<comment type="caution">
    <text evidence="1">The sequence shown here is derived from an EMBL/GenBank/DDBJ whole genome shotgun (WGS) entry which is preliminary data.</text>
</comment>
<reference evidence="1 2" key="1">
    <citation type="submission" date="2024-03" db="EMBL/GenBank/DDBJ databases">
        <title>The Acrasis kona genome and developmental transcriptomes reveal deep origins of eukaryotic multicellular pathways.</title>
        <authorList>
            <person name="Sheikh S."/>
            <person name="Fu C.-J."/>
            <person name="Brown M.W."/>
            <person name="Baldauf S.L."/>
        </authorList>
    </citation>
    <scope>NUCLEOTIDE SEQUENCE [LARGE SCALE GENOMIC DNA]</scope>
    <source>
        <strain evidence="1 2">ATCC MYA-3509</strain>
    </source>
</reference>
<sequence length="167" mass="19319">MRTNEVSECVRIFTSELPWCRYTTECSGTGEIFNKRHIHCVFCGKVIQQEIRNVHNHLQTKHLEQLSNIINLSSLLEAECSNMSIFKSDQNALSVKVITPLVHTTFNKGELIMKEGEYNSKRVKELISKNDSIQNSLQEYKKLAPVRTTTDKKSFSPEFLKKVCYFQ</sequence>
<dbReference type="Proteomes" id="UP001431209">
    <property type="component" value="Unassembled WGS sequence"/>
</dbReference>
<accession>A0AAW2YRA7</accession>
<evidence type="ECO:0000313" key="1">
    <source>
        <dbReference type="EMBL" id="KAL0479355.1"/>
    </source>
</evidence>
<dbReference type="EMBL" id="JAOPGA020000540">
    <property type="protein sequence ID" value="KAL0479355.1"/>
    <property type="molecule type" value="Genomic_DNA"/>
</dbReference>
<keyword evidence="2" id="KW-1185">Reference proteome</keyword>
<organism evidence="1 2">
    <name type="scientific">Acrasis kona</name>
    <dbReference type="NCBI Taxonomy" id="1008807"/>
    <lineage>
        <taxon>Eukaryota</taxon>
        <taxon>Discoba</taxon>
        <taxon>Heterolobosea</taxon>
        <taxon>Tetramitia</taxon>
        <taxon>Eutetramitia</taxon>
        <taxon>Acrasidae</taxon>
        <taxon>Acrasis</taxon>
    </lineage>
</organism>
<name>A0AAW2YRA7_9EUKA</name>
<proteinExistence type="predicted"/>
<gene>
    <name evidence="1" type="ORF">AKO1_015405</name>
</gene>
<dbReference type="AlphaFoldDB" id="A0AAW2YRA7"/>
<feature type="non-terminal residue" evidence="1">
    <location>
        <position position="167"/>
    </location>
</feature>
<evidence type="ECO:0000313" key="2">
    <source>
        <dbReference type="Proteomes" id="UP001431209"/>
    </source>
</evidence>
<protein>
    <submittedName>
        <fullName evidence="1">Uncharacterized protein</fullName>
    </submittedName>
</protein>